<accession>A0A8H6ZFM3</accession>
<feature type="repeat" description="TPR" evidence="3">
    <location>
        <begin position="775"/>
        <end position="808"/>
    </location>
</feature>
<feature type="region of interest" description="Disordered" evidence="4">
    <location>
        <begin position="1197"/>
        <end position="1311"/>
    </location>
</feature>
<reference evidence="6" key="1">
    <citation type="submission" date="2020-05" db="EMBL/GenBank/DDBJ databases">
        <title>Mycena genomes resolve the evolution of fungal bioluminescence.</title>
        <authorList>
            <person name="Tsai I.J."/>
        </authorList>
    </citation>
    <scope>NUCLEOTIDE SEQUENCE</scope>
    <source>
        <strain evidence="6">160909Yilan</strain>
    </source>
</reference>
<sequence>MLRSMFCGMFFVLFLATPPSYPFLLPPASHWLKRAGFMDFEGENADCASAAWSSGSFQVASGPSCGQARLLHPPSSLRLSGIRVRAVTSANPDPKFSAREIVTVLIEHEDDGEWTKVGSIKIDLVDIARARGCGFLACLEALSADLSNLAKLHFDNKGRLLPGRGLSPDLFKNEQYIAFIDEFVIQKAWRGRGLGSWLLRRLFQFENLREFWSQQTHTAQLDFDLTVAAMDAAHSGGRTIDIELGGQEVITIDLDVLDTVDEILDLLSDPQCRAKAWMWTVVATEFWRRGSLDAAEKVATAAVKAFKENHMEYALGPVYSLLANIKIAHASKAPKVILPDARQDKMKDLQTKADYYKEAAIFLNSASGAGVGFNGHLAFLTRGIHQLATRALSDALISFNGILEEKPTNLIALIGKGRILYTQRNFPEALKTFRRVLELNPRCLPDPRIGIGLCFWALGHKAKAKAAWQRSLDVNPNEWPSQLLLGLEAINASKNEGLSETERSHSFTMGTRMIERAFKVNQKSATAANALCELFLRKGSHDRALKLAERTIQFADTLTILTEGYIRAGRVSHAEGSLAQATKYYSSATEGQPKHVVGAIGLAQMQMQNDEMAAAIHTLDTLLQAPNPQSSLEATVMLASLRAYPRPGVSSSDVAQERAKARELFDRVAKVLEAEDARANGHGPSRVSRSIGNDIDMHAEIARLWQSENLDRVSKSLIAALHISEASGQTDPRLLNNLGALHHLDGKLAEAREMYQNALQVTAGSSSENAEAMSTSILYNLARVYEDEGLEDMAKDAYEKLLLRHPEYVDAKIRQAQMHANLNRQNEAHELHKQALAAQNSNLNVRAYYTHFLIQANMLKPAKDFVFTTLKDHDKHDVYSLCAAGWIMYQQSRESRDTTPKGMEERRRNFQRCAEFYEKALQLDPMCAFAAQGLAIVTAEDALGTLSGVATPAGVDEVQRRLKNAREALDVFAKVRESINDGSVYFNMGHCYYARDEFDRAIESYETASTRFYGGHNVPVLLCLCRSWYAKAGKDQSFAAMTTALRYAQLALHIQPNDKAVVYNIAMIQQKSAEMLFGLPTTKRTLKDLKRSIDLAQNAQKLFASLASDKAAMVPYSREIADQRRKYGDNMLRKSEEHLTTQTQYEDQQQKRRDTARQLREEEKSRQKDLEEKRQEELRRDAEKLAEERRVAREQALEWTREVRMDSDDEKERKPKKSRKQKVDGPGSADEAEPKKKRRGKLRRAGADQEDGAEEPAAVFSDDEEVERPKKRLTKKRIRDEEDEEPVGGGAPRKKQFKSKEMLSDTDDEMS</sequence>
<dbReference type="SMART" id="SM00028">
    <property type="entry name" value="TPR"/>
    <property type="match status" value="9"/>
</dbReference>
<evidence type="ECO:0000256" key="3">
    <source>
        <dbReference type="PROSITE-ProRule" id="PRU00339"/>
    </source>
</evidence>
<feature type="chain" id="PRO_5034049660" evidence="5">
    <location>
        <begin position="23"/>
        <end position="1311"/>
    </location>
</feature>
<evidence type="ECO:0000256" key="2">
    <source>
        <dbReference type="ARBA" id="ARBA00022803"/>
    </source>
</evidence>
<dbReference type="GO" id="GO:0006355">
    <property type="term" value="P:regulation of DNA-templated transcription"/>
    <property type="evidence" value="ECO:0007669"/>
    <property type="project" value="InterPro"/>
</dbReference>
<protein>
    <submittedName>
        <fullName evidence="6">Tetratricopeptide repeat protein 1</fullName>
    </submittedName>
</protein>
<evidence type="ECO:0000256" key="4">
    <source>
        <dbReference type="SAM" id="MobiDB-lite"/>
    </source>
</evidence>
<comment type="caution">
    <text evidence="6">The sequence shown here is derived from an EMBL/GenBank/DDBJ whole genome shotgun (WGS) entry which is preliminary data.</text>
</comment>
<keyword evidence="7" id="KW-1185">Reference proteome</keyword>
<feature type="compositionally biased region" description="Basic and acidic residues" evidence="4">
    <location>
        <begin position="1197"/>
        <end position="1213"/>
    </location>
</feature>
<feature type="compositionally biased region" description="Basic and acidic residues" evidence="4">
    <location>
        <begin position="1148"/>
        <end position="1179"/>
    </location>
</feature>
<dbReference type="GO" id="GO:0006368">
    <property type="term" value="P:transcription elongation by RNA polymerase II"/>
    <property type="evidence" value="ECO:0007669"/>
    <property type="project" value="TreeGrafter"/>
</dbReference>
<dbReference type="SUPFAM" id="SSF48452">
    <property type="entry name" value="TPR-like"/>
    <property type="match status" value="3"/>
</dbReference>
<gene>
    <name evidence="6" type="ORF">MSAN_00078700</name>
</gene>
<dbReference type="InterPro" id="IPR019734">
    <property type="entry name" value="TPR_rpt"/>
</dbReference>
<name>A0A8H6ZFM3_9AGAR</name>
<evidence type="ECO:0000256" key="5">
    <source>
        <dbReference type="SAM" id="SignalP"/>
    </source>
</evidence>
<dbReference type="GO" id="GO:0016593">
    <property type="term" value="C:Cdc73/Paf1 complex"/>
    <property type="evidence" value="ECO:0007669"/>
    <property type="project" value="TreeGrafter"/>
</dbReference>
<dbReference type="InterPro" id="IPR011990">
    <property type="entry name" value="TPR-like_helical_dom_sf"/>
</dbReference>
<dbReference type="EMBL" id="JACAZH010000001">
    <property type="protein sequence ID" value="KAF7376619.1"/>
    <property type="molecule type" value="Genomic_DNA"/>
</dbReference>
<dbReference type="Pfam" id="PF13181">
    <property type="entry name" value="TPR_8"/>
    <property type="match status" value="2"/>
</dbReference>
<evidence type="ECO:0000256" key="1">
    <source>
        <dbReference type="ARBA" id="ARBA00022737"/>
    </source>
</evidence>
<dbReference type="Proteomes" id="UP000623467">
    <property type="component" value="Unassembled WGS sequence"/>
</dbReference>
<feature type="repeat" description="TPR" evidence="3">
    <location>
        <begin position="732"/>
        <end position="765"/>
    </location>
</feature>
<dbReference type="GO" id="GO:0000993">
    <property type="term" value="F:RNA polymerase II complex binding"/>
    <property type="evidence" value="ECO:0007669"/>
    <property type="project" value="TreeGrafter"/>
</dbReference>
<dbReference type="Gene3D" id="1.25.40.10">
    <property type="entry name" value="Tetratricopeptide repeat domain"/>
    <property type="match status" value="3"/>
</dbReference>
<dbReference type="OrthoDB" id="343875at2759"/>
<feature type="repeat" description="TPR" evidence="3">
    <location>
        <begin position="410"/>
        <end position="443"/>
    </location>
</feature>
<keyword evidence="2 3" id="KW-0802">TPR repeat</keyword>
<proteinExistence type="predicted"/>
<dbReference type="PANTHER" id="PTHR14027:SF2">
    <property type="entry name" value="RNA POLYMERASE-ASSOCIATED PROTEIN CTR9 HOMOLOG"/>
    <property type="match status" value="1"/>
</dbReference>
<keyword evidence="5" id="KW-0732">Signal</keyword>
<evidence type="ECO:0000313" key="6">
    <source>
        <dbReference type="EMBL" id="KAF7376619.1"/>
    </source>
</evidence>
<evidence type="ECO:0000313" key="7">
    <source>
        <dbReference type="Proteomes" id="UP000623467"/>
    </source>
</evidence>
<feature type="signal peptide" evidence="5">
    <location>
        <begin position="1"/>
        <end position="22"/>
    </location>
</feature>
<dbReference type="Pfam" id="PF13432">
    <property type="entry name" value="TPR_16"/>
    <property type="match status" value="1"/>
</dbReference>
<feature type="region of interest" description="Disordered" evidence="4">
    <location>
        <begin position="1137"/>
        <end position="1179"/>
    </location>
</feature>
<dbReference type="PANTHER" id="PTHR14027">
    <property type="entry name" value="RNA POLYMERASE-ASSOCIATED PROTEIN CTR9"/>
    <property type="match status" value="1"/>
</dbReference>
<dbReference type="InterPro" id="IPR031101">
    <property type="entry name" value="Ctr9"/>
</dbReference>
<feature type="compositionally biased region" description="Basic residues" evidence="4">
    <location>
        <begin position="1235"/>
        <end position="1244"/>
    </location>
</feature>
<keyword evidence="1" id="KW-0677">Repeat</keyword>
<organism evidence="6 7">
    <name type="scientific">Mycena sanguinolenta</name>
    <dbReference type="NCBI Taxonomy" id="230812"/>
    <lineage>
        <taxon>Eukaryota</taxon>
        <taxon>Fungi</taxon>
        <taxon>Dikarya</taxon>
        <taxon>Basidiomycota</taxon>
        <taxon>Agaricomycotina</taxon>
        <taxon>Agaricomycetes</taxon>
        <taxon>Agaricomycetidae</taxon>
        <taxon>Agaricales</taxon>
        <taxon>Marasmiineae</taxon>
        <taxon>Mycenaceae</taxon>
        <taxon>Mycena</taxon>
    </lineage>
</organism>
<dbReference type="PROSITE" id="PS50005">
    <property type="entry name" value="TPR"/>
    <property type="match status" value="3"/>
</dbReference>